<keyword evidence="1" id="KW-0805">Transcription regulation</keyword>
<protein>
    <submittedName>
        <fullName evidence="5">AraC family transcriptional regulator</fullName>
    </submittedName>
</protein>
<dbReference type="InterPro" id="IPR050959">
    <property type="entry name" value="MarA-like"/>
</dbReference>
<dbReference type="RefSeq" id="WP_200967548.1">
    <property type="nucleotide sequence ID" value="NZ_BMAQ01000042.1"/>
</dbReference>
<reference evidence="5" key="2">
    <citation type="journal article" date="2021" name="Data Brief">
        <title>Draft genome sequence data of the facultative, thermophilic, xylanolytic bacterium Paenibacillus sp. strain DA-C8.</title>
        <authorList>
            <person name="Chhe C."/>
            <person name="Uke A."/>
            <person name="Baramee S."/>
            <person name="Ungkulpasvich U."/>
            <person name="Tachaapaikoon C."/>
            <person name="Pason P."/>
            <person name="Waeonukul R."/>
            <person name="Ratanakhanokchai K."/>
            <person name="Kosugi A."/>
        </authorList>
    </citation>
    <scope>NUCLEOTIDE SEQUENCE</scope>
    <source>
        <strain evidence="5">DA-C8</strain>
    </source>
</reference>
<dbReference type="InterPro" id="IPR009057">
    <property type="entry name" value="Homeodomain-like_sf"/>
</dbReference>
<dbReference type="PANTHER" id="PTHR47504:SF5">
    <property type="entry name" value="RIGHT ORIGIN-BINDING PROTEIN"/>
    <property type="match status" value="1"/>
</dbReference>
<evidence type="ECO:0000259" key="4">
    <source>
        <dbReference type="PROSITE" id="PS01124"/>
    </source>
</evidence>
<name>A0A916VH84_9BACL</name>
<evidence type="ECO:0000256" key="3">
    <source>
        <dbReference type="ARBA" id="ARBA00023163"/>
    </source>
</evidence>
<keyword evidence="6" id="KW-1185">Reference proteome</keyword>
<dbReference type="SUPFAM" id="SSF46689">
    <property type="entry name" value="Homeodomain-like"/>
    <property type="match status" value="2"/>
</dbReference>
<dbReference type="Gene3D" id="3.20.80.10">
    <property type="entry name" value="Regulatory factor, effector binding domain"/>
    <property type="match status" value="1"/>
</dbReference>
<evidence type="ECO:0000313" key="6">
    <source>
        <dbReference type="Proteomes" id="UP000654993"/>
    </source>
</evidence>
<dbReference type="Pfam" id="PF12833">
    <property type="entry name" value="HTH_18"/>
    <property type="match status" value="1"/>
</dbReference>
<feature type="domain" description="HTH araC/xylS-type" evidence="4">
    <location>
        <begin position="8"/>
        <end position="106"/>
    </location>
</feature>
<dbReference type="PRINTS" id="PR00032">
    <property type="entry name" value="HTHARAC"/>
</dbReference>
<dbReference type="Pfam" id="PF06445">
    <property type="entry name" value="GyrI-like"/>
    <property type="match status" value="1"/>
</dbReference>
<sequence length="306" mass="34528">MEWLKRMQAAIDYMEDHMDERITIEEIARAACSSTHHFQRMFYMLSGVTVGEYLRRRRLTLAAQELASSSSKVIDTALKYGYDSPESFAKAFRKVHGVSPSQARHAGVKLKAFPRIAIQIMLKGDQEMDYRIVEREGFTLIGKVIETTSAGGKSSKEITEFWRACFEQGVIQRLSEQIEEEKLYGVVYGFDCEQDSFKYMIAGRAARGALADHPQAAEVGQAAEADSQTADEFKTLEIPASTWAVFTCVGPMPGAIQSLIHRIYQEWFPATGYEHAGTPEFELYPPGDSSSEDYQCEMWIPVIKKE</sequence>
<dbReference type="Gene3D" id="1.10.10.60">
    <property type="entry name" value="Homeodomain-like"/>
    <property type="match status" value="2"/>
</dbReference>
<dbReference type="SMART" id="SM00342">
    <property type="entry name" value="HTH_ARAC"/>
    <property type="match status" value="1"/>
</dbReference>
<reference evidence="5" key="1">
    <citation type="submission" date="2020-08" db="EMBL/GenBank/DDBJ databases">
        <authorList>
            <person name="Uke A."/>
            <person name="Chhe C."/>
            <person name="Baramee S."/>
            <person name="Kosugi A."/>
        </authorList>
    </citation>
    <scope>NUCLEOTIDE SEQUENCE</scope>
    <source>
        <strain evidence="5">DA-C8</strain>
    </source>
</reference>
<dbReference type="InterPro" id="IPR010499">
    <property type="entry name" value="AraC_E-bd"/>
</dbReference>
<dbReference type="AlphaFoldDB" id="A0A916VH84"/>
<accession>A0A916VH84</accession>
<dbReference type="InterPro" id="IPR011256">
    <property type="entry name" value="Reg_factor_effector_dom_sf"/>
</dbReference>
<proteinExistence type="predicted"/>
<dbReference type="SMART" id="SM00871">
    <property type="entry name" value="AraC_E_bind"/>
    <property type="match status" value="1"/>
</dbReference>
<evidence type="ECO:0000313" key="5">
    <source>
        <dbReference type="EMBL" id="GFR39351.1"/>
    </source>
</evidence>
<dbReference type="InterPro" id="IPR018062">
    <property type="entry name" value="HTH_AraC-typ_CS"/>
</dbReference>
<dbReference type="GO" id="GO:0003700">
    <property type="term" value="F:DNA-binding transcription factor activity"/>
    <property type="evidence" value="ECO:0007669"/>
    <property type="project" value="InterPro"/>
</dbReference>
<organism evidence="5 6">
    <name type="scientific">Insulibacter thermoxylanivorax</name>
    <dbReference type="NCBI Taxonomy" id="2749268"/>
    <lineage>
        <taxon>Bacteria</taxon>
        <taxon>Bacillati</taxon>
        <taxon>Bacillota</taxon>
        <taxon>Bacilli</taxon>
        <taxon>Bacillales</taxon>
        <taxon>Paenibacillaceae</taxon>
        <taxon>Insulibacter</taxon>
    </lineage>
</organism>
<dbReference type="EMBL" id="BMAQ01000042">
    <property type="protein sequence ID" value="GFR39351.1"/>
    <property type="molecule type" value="Genomic_DNA"/>
</dbReference>
<comment type="caution">
    <text evidence="5">The sequence shown here is derived from an EMBL/GenBank/DDBJ whole genome shotgun (WGS) entry which is preliminary data.</text>
</comment>
<gene>
    <name evidence="5" type="ORF">PRECH8_26470</name>
</gene>
<dbReference type="PANTHER" id="PTHR47504">
    <property type="entry name" value="RIGHT ORIGIN-BINDING PROTEIN"/>
    <property type="match status" value="1"/>
</dbReference>
<evidence type="ECO:0000256" key="1">
    <source>
        <dbReference type="ARBA" id="ARBA00023015"/>
    </source>
</evidence>
<keyword evidence="2" id="KW-0238">DNA-binding</keyword>
<dbReference type="Proteomes" id="UP000654993">
    <property type="component" value="Unassembled WGS sequence"/>
</dbReference>
<dbReference type="InterPro" id="IPR018060">
    <property type="entry name" value="HTH_AraC"/>
</dbReference>
<dbReference type="InterPro" id="IPR029442">
    <property type="entry name" value="GyrI-like"/>
</dbReference>
<dbReference type="PROSITE" id="PS00041">
    <property type="entry name" value="HTH_ARAC_FAMILY_1"/>
    <property type="match status" value="1"/>
</dbReference>
<dbReference type="InterPro" id="IPR020449">
    <property type="entry name" value="Tscrpt_reg_AraC-type_HTH"/>
</dbReference>
<evidence type="ECO:0000256" key="2">
    <source>
        <dbReference type="ARBA" id="ARBA00023125"/>
    </source>
</evidence>
<dbReference type="PROSITE" id="PS01124">
    <property type="entry name" value="HTH_ARAC_FAMILY_2"/>
    <property type="match status" value="1"/>
</dbReference>
<keyword evidence="3" id="KW-0804">Transcription</keyword>
<dbReference type="GO" id="GO:0043565">
    <property type="term" value="F:sequence-specific DNA binding"/>
    <property type="evidence" value="ECO:0007669"/>
    <property type="project" value="InterPro"/>
</dbReference>
<dbReference type="SUPFAM" id="SSF55136">
    <property type="entry name" value="Probable bacterial effector-binding domain"/>
    <property type="match status" value="1"/>
</dbReference>